<organism evidence="1">
    <name type="scientific">uncultured Caudovirales phage</name>
    <dbReference type="NCBI Taxonomy" id="2100421"/>
    <lineage>
        <taxon>Viruses</taxon>
        <taxon>Duplodnaviria</taxon>
        <taxon>Heunggongvirae</taxon>
        <taxon>Uroviricota</taxon>
        <taxon>Caudoviricetes</taxon>
        <taxon>Peduoviridae</taxon>
        <taxon>Maltschvirus</taxon>
        <taxon>Maltschvirus maltsch</taxon>
    </lineage>
</organism>
<proteinExistence type="predicted"/>
<evidence type="ECO:0000313" key="1">
    <source>
        <dbReference type="EMBL" id="CAB4195537.1"/>
    </source>
</evidence>
<sequence length="152" mass="15106">MSSTFTAPIRVNTRQTTSNDGTISADNTGAAVLTQQAAFVTAAASTVVIPAGSIIHSIQAYVNDSASSRTLSLTVNGVTTSVGTISTAALGVASAVFTASATVANLLANVGPYNCTVTLGAEASSAGTLSVMYTARNSDGTITPYGSGYTNN</sequence>
<dbReference type="EMBL" id="LR797504">
    <property type="protein sequence ID" value="CAB4221622.1"/>
    <property type="molecule type" value="Genomic_DNA"/>
</dbReference>
<protein>
    <submittedName>
        <fullName evidence="1">Uncharacterized protein</fullName>
    </submittedName>
</protein>
<accession>A0A6J5RMP7</accession>
<dbReference type="EMBL" id="LR797360">
    <property type="protein sequence ID" value="CAB4205565.1"/>
    <property type="molecule type" value="Genomic_DNA"/>
</dbReference>
<gene>
    <name evidence="1" type="ORF">UFOVP1286_26</name>
    <name evidence="2" type="ORF">UFOVP1407_56</name>
    <name evidence="3" type="ORF">UFOVP1640_23</name>
</gene>
<name>A0A6J5RMP7_9CAUD</name>
<evidence type="ECO:0000313" key="3">
    <source>
        <dbReference type="EMBL" id="CAB4221622.1"/>
    </source>
</evidence>
<evidence type="ECO:0000313" key="2">
    <source>
        <dbReference type="EMBL" id="CAB4205565.1"/>
    </source>
</evidence>
<dbReference type="EMBL" id="LR797247">
    <property type="protein sequence ID" value="CAB4195537.1"/>
    <property type="molecule type" value="Genomic_DNA"/>
</dbReference>
<reference evidence="1" key="1">
    <citation type="submission" date="2020-05" db="EMBL/GenBank/DDBJ databases">
        <authorList>
            <person name="Chiriac C."/>
            <person name="Salcher M."/>
            <person name="Ghai R."/>
            <person name="Kavagutti S V."/>
        </authorList>
    </citation>
    <scope>NUCLEOTIDE SEQUENCE</scope>
</reference>